<feature type="transmembrane region" description="Helical" evidence="7">
    <location>
        <begin position="71"/>
        <end position="89"/>
    </location>
</feature>
<gene>
    <name evidence="8" type="ORF">M0812_15474</name>
</gene>
<dbReference type="PANTHER" id="PTHR12300">
    <property type="entry name" value="HVA22-LIKE PROTEINS"/>
    <property type="match status" value="1"/>
</dbReference>
<dbReference type="GO" id="GO:0016020">
    <property type="term" value="C:membrane"/>
    <property type="evidence" value="ECO:0007669"/>
    <property type="project" value="UniProtKB-SubCell"/>
</dbReference>
<feature type="transmembrane region" description="Helical" evidence="7">
    <location>
        <begin position="39"/>
        <end position="65"/>
    </location>
</feature>
<dbReference type="Pfam" id="PF03134">
    <property type="entry name" value="TB2_DP1_HVA22"/>
    <property type="match status" value="1"/>
</dbReference>
<proteinExistence type="inferred from homology"/>
<evidence type="ECO:0000256" key="6">
    <source>
        <dbReference type="RuleBase" id="RU362006"/>
    </source>
</evidence>
<protein>
    <submittedName>
        <fullName evidence="8">Receptor expression-enhancing protein</fullName>
    </submittedName>
</protein>
<keyword evidence="4 7" id="KW-1133">Transmembrane helix</keyword>
<reference evidence="8" key="1">
    <citation type="submission" date="2022-08" db="EMBL/GenBank/DDBJ databases">
        <title>Novel sulphate-reducing endosymbionts in the free-living metamonad Anaeramoeba.</title>
        <authorList>
            <person name="Jerlstrom-Hultqvist J."/>
            <person name="Cepicka I."/>
            <person name="Gallot-Lavallee L."/>
            <person name="Salas-Leiva D."/>
            <person name="Curtis B.A."/>
            <person name="Zahonova K."/>
            <person name="Pipaliya S."/>
            <person name="Dacks J."/>
            <person name="Roger A.J."/>
        </authorList>
    </citation>
    <scope>NUCLEOTIDE SEQUENCE</scope>
    <source>
        <strain evidence="8">Busselton2</strain>
    </source>
</reference>
<evidence type="ECO:0000256" key="1">
    <source>
        <dbReference type="ARBA" id="ARBA00004141"/>
    </source>
</evidence>
<evidence type="ECO:0000256" key="4">
    <source>
        <dbReference type="ARBA" id="ARBA00022989"/>
    </source>
</evidence>
<comment type="caution">
    <text evidence="8">The sequence shown here is derived from an EMBL/GenBank/DDBJ whole genome shotgun (WGS) entry which is preliminary data.</text>
</comment>
<keyword evidence="5 7" id="KW-0472">Membrane</keyword>
<evidence type="ECO:0000256" key="2">
    <source>
        <dbReference type="ARBA" id="ARBA00008573"/>
    </source>
</evidence>
<dbReference type="EMBL" id="JANTQA010000032">
    <property type="protein sequence ID" value="KAJ3439447.1"/>
    <property type="molecule type" value="Genomic_DNA"/>
</dbReference>
<comment type="subcellular location">
    <subcellularLocation>
        <location evidence="1 6">Membrane</location>
        <topology evidence="1 6">Multi-pass membrane protein</topology>
    </subcellularLocation>
</comment>
<keyword evidence="3 7" id="KW-0812">Transmembrane</keyword>
<organism evidence="8 9">
    <name type="scientific">Anaeramoeba flamelloides</name>
    <dbReference type="NCBI Taxonomy" id="1746091"/>
    <lineage>
        <taxon>Eukaryota</taxon>
        <taxon>Metamonada</taxon>
        <taxon>Anaeramoebidae</taxon>
        <taxon>Anaeramoeba</taxon>
    </lineage>
</organism>
<dbReference type="AlphaFoldDB" id="A0AAV7ZFC7"/>
<keyword evidence="8" id="KW-0675">Receptor</keyword>
<dbReference type="InterPro" id="IPR004345">
    <property type="entry name" value="TB2_DP1_HVA22"/>
</dbReference>
<dbReference type="PANTHER" id="PTHR12300:SF161">
    <property type="entry name" value="RECEPTOR EXPRESSION-ENHANCING PROTEIN"/>
    <property type="match status" value="1"/>
</dbReference>
<sequence length="149" mass="17582">MVLGKTLTGMIQSFVAFLYPSYKSYKAIKTETKDDDTELLIYWTVVGFFSFLESYANILVSWLPFYYELKILFFIWLQLPWFDGSHFLWKNIILPYLNKHEKKIDQQVEKGGKEAIKYGIKGLMKANTLKSKVKNEIDQMKEEPTKKDD</sequence>
<evidence type="ECO:0000256" key="5">
    <source>
        <dbReference type="ARBA" id="ARBA00023136"/>
    </source>
</evidence>
<evidence type="ECO:0000313" key="8">
    <source>
        <dbReference type="EMBL" id="KAJ3439447.1"/>
    </source>
</evidence>
<name>A0AAV7ZFC7_9EUKA</name>
<evidence type="ECO:0000256" key="3">
    <source>
        <dbReference type="ARBA" id="ARBA00022692"/>
    </source>
</evidence>
<evidence type="ECO:0000313" key="9">
    <source>
        <dbReference type="Proteomes" id="UP001146793"/>
    </source>
</evidence>
<accession>A0AAV7ZFC7</accession>
<dbReference type="Proteomes" id="UP001146793">
    <property type="component" value="Unassembled WGS sequence"/>
</dbReference>
<comment type="similarity">
    <text evidence="2 6">Belongs to the DP1 family.</text>
</comment>
<evidence type="ECO:0000256" key="7">
    <source>
        <dbReference type="SAM" id="Phobius"/>
    </source>
</evidence>